<reference evidence="1 2" key="1">
    <citation type="submission" date="2018-05" db="EMBL/GenBank/DDBJ databases">
        <title>Chitinophaga sp. K3CV102501T nov., isolated from isolated from a monsoon evergreen broad-leaved forest soil.</title>
        <authorList>
            <person name="Lv Y."/>
        </authorList>
    </citation>
    <scope>NUCLEOTIDE SEQUENCE [LARGE SCALE GENOMIC DNA]</scope>
    <source>
        <strain evidence="1 2">GDMCC 1.1325</strain>
    </source>
</reference>
<accession>A0A365Y2E8</accession>
<sequence length="81" mass="9335">MYSVSEHQLFENTAGYFEGKIILLITHRVSTIAALKVDEVFCMQQGRIVKRGSYKELCARKGYFRQLFKGQLESQDQTVTV</sequence>
<dbReference type="AlphaFoldDB" id="A0A365Y2E8"/>
<dbReference type="OrthoDB" id="9806127at2"/>
<organism evidence="1 2">
    <name type="scientific">Chitinophaga flava</name>
    <dbReference type="NCBI Taxonomy" id="2259036"/>
    <lineage>
        <taxon>Bacteria</taxon>
        <taxon>Pseudomonadati</taxon>
        <taxon>Bacteroidota</taxon>
        <taxon>Chitinophagia</taxon>
        <taxon>Chitinophagales</taxon>
        <taxon>Chitinophagaceae</taxon>
        <taxon>Chitinophaga</taxon>
    </lineage>
</organism>
<evidence type="ECO:0008006" key="3">
    <source>
        <dbReference type="Google" id="ProtNLM"/>
    </source>
</evidence>
<comment type="caution">
    <text evidence="1">The sequence shown here is derived from an EMBL/GenBank/DDBJ whole genome shotgun (WGS) entry which is preliminary data.</text>
</comment>
<protein>
    <recommendedName>
        <fullName evidence="3">ABC transporter ATP-binding protein</fullName>
    </recommendedName>
</protein>
<evidence type="ECO:0000313" key="2">
    <source>
        <dbReference type="Proteomes" id="UP000253410"/>
    </source>
</evidence>
<evidence type="ECO:0000313" key="1">
    <source>
        <dbReference type="EMBL" id="RBL92478.1"/>
    </source>
</evidence>
<keyword evidence="2" id="KW-1185">Reference proteome</keyword>
<dbReference type="Proteomes" id="UP000253410">
    <property type="component" value="Unassembled WGS sequence"/>
</dbReference>
<dbReference type="Gene3D" id="3.40.50.300">
    <property type="entry name" value="P-loop containing nucleotide triphosphate hydrolases"/>
    <property type="match status" value="1"/>
</dbReference>
<gene>
    <name evidence="1" type="ORF">DF182_07815</name>
</gene>
<dbReference type="InterPro" id="IPR027417">
    <property type="entry name" value="P-loop_NTPase"/>
</dbReference>
<proteinExistence type="predicted"/>
<dbReference type="RefSeq" id="WP_113615080.1">
    <property type="nucleotide sequence ID" value="NZ_QFFJ01000001.1"/>
</dbReference>
<dbReference type="SUPFAM" id="SSF52540">
    <property type="entry name" value="P-loop containing nucleoside triphosphate hydrolases"/>
    <property type="match status" value="1"/>
</dbReference>
<dbReference type="EMBL" id="QFFJ01000001">
    <property type="protein sequence ID" value="RBL92478.1"/>
    <property type="molecule type" value="Genomic_DNA"/>
</dbReference>
<name>A0A365Y2E8_9BACT</name>